<dbReference type="RefSeq" id="WP_120122260.1">
    <property type="nucleotide sequence ID" value="NZ_CP031844.2"/>
</dbReference>
<gene>
    <name evidence="2" type="ORF">D1092_03845</name>
</gene>
<accession>A0A5B9D1M7</accession>
<organism evidence="2 3">
    <name type="scientific">Bartonella krasnovii</name>
    <dbReference type="NCBI Taxonomy" id="2267275"/>
    <lineage>
        <taxon>Bacteria</taxon>
        <taxon>Pseudomonadati</taxon>
        <taxon>Pseudomonadota</taxon>
        <taxon>Alphaproteobacteria</taxon>
        <taxon>Hyphomicrobiales</taxon>
        <taxon>Bartonellaceae</taxon>
        <taxon>Bartonella</taxon>
    </lineage>
</organism>
<name>A0A5B9D1M7_9HYPH</name>
<evidence type="ECO:0000313" key="2">
    <source>
        <dbReference type="EMBL" id="QEE12145.1"/>
    </source>
</evidence>
<reference evidence="3" key="1">
    <citation type="submission" date="2019-07" db="EMBL/GenBank/DDBJ databases">
        <title>Bartonella kosoyii sp. nov. and Bartonella krasnovii sp. nov., two novel members of the Bartonella elizabethae complex sensu lato, isolated from black rats and wild desert rodent-fleas.</title>
        <authorList>
            <person name="Gutierrez R."/>
            <person name="Shalit T."/>
            <person name="Markus B."/>
            <person name="Yuan C."/>
            <person name="Nachum-Biala Y."/>
            <person name="Elad D."/>
            <person name="Harrus S."/>
        </authorList>
    </citation>
    <scope>NUCLEOTIDE SEQUENCE [LARGE SCALE GENOMIC DNA]</scope>
    <source>
        <strain evidence="3">OE 1-1</strain>
    </source>
</reference>
<evidence type="ECO:0000313" key="3">
    <source>
        <dbReference type="Proteomes" id="UP000321311"/>
    </source>
</evidence>
<feature type="region of interest" description="Disordered" evidence="1">
    <location>
        <begin position="1"/>
        <end position="29"/>
    </location>
</feature>
<dbReference type="GeneID" id="71061286"/>
<dbReference type="AlphaFoldDB" id="A0A5B9D1M7"/>
<proteinExistence type="predicted"/>
<evidence type="ECO:0000256" key="1">
    <source>
        <dbReference type="SAM" id="MobiDB-lite"/>
    </source>
</evidence>
<dbReference type="Proteomes" id="UP000321311">
    <property type="component" value="Chromosome"/>
</dbReference>
<dbReference type="OrthoDB" id="8410886at2"/>
<dbReference type="EMBL" id="CP031844">
    <property type="protein sequence ID" value="QEE12145.1"/>
    <property type="molecule type" value="Genomic_DNA"/>
</dbReference>
<dbReference type="KEGG" id="barn:D1092_03845"/>
<sequence length="111" mass="11838">MTSENTQQVLQPTKKPLPPNAGQGRVKGVPNKNTRLLKEAIIKAAELAGSKYGKEGLISYLEQQAIKCPAAYLALLGKILPLQVTGEDGGGIKIIGRVEIAPLTMNDDKTD</sequence>
<feature type="compositionally biased region" description="Polar residues" evidence="1">
    <location>
        <begin position="1"/>
        <end position="11"/>
    </location>
</feature>
<protein>
    <submittedName>
        <fullName evidence="2">Phage protein</fullName>
    </submittedName>
</protein>